<proteinExistence type="predicted"/>
<protein>
    <submittedName>
        <fullName evidence="2">Uncharacterized protein</fullName>
    </submittedName>
</protein>
<evidence type="ECO:0000313" key="2">
    <source>
        <dbReference type="EMBL" id="KAL0146610.1"/>
    </source>
</evidence>
<sequence>MLGLSGPPGMPCAGLGSPWVPPHGQQSEDVADEGESEERGVDAFKLSGGCASRRSLNQ</sequence>
<feature type="non-terminal residue" evidence="2">
    <location>
        <position position="58"/>
    </location>
</feature>
<comment type="caution">
    <text evidence="2">The sequence shown here is derived from an EMBL/GenBank/DDBJ whole genome shotgun (WGS) entry which is preliminary data.</text>
</comment>
<name>A0ABD0MCI6_CIRMR</name>
<keyword evidence="3" id="KW-1185">Reference proteome</keyword>
<organism evidence="2 3">
    <name type="scientific">Cirrhinus mrigala</name>
    <name type="common">Mrigala</name>
    <dbReference type="NCBI Taxonomy" id="683832"/>
    <lineage>
        <taxon>Eukaryota</taxon>
        <taxon>Metazoa</taxon>
        <taxon>Chordata</taxon>
        <taxon>Craniata</taxon>
        <taxon>Vertebrata</taxon>
        <taxon>Euteleostomi</taxon>
        <taxon>Actinopterygii</taxon>
        <taxon>Neopterygii</taxon>
        <taxon>Teleostei</taxon>
        <taxon>Ostariophysi</taxon>
        <taxon>Cypriniformes</taxon>
        <taxon>Cyprinidae</taxon>
        <taxon>Labeoninae</taxon>
        <taxon>Labeonini</taxon>
        <taxon>Cirrhinus</taxon>
    </lineage>
</organism>
<dbReference type="EMBL" id="JAMKFB020000908">
    <property type="protein sequence ID" value="KAL0146610.1"/>
    <property type="molecule type" value="Genomic_DNA"/>
</dbReference>
<accession>A0ABD0MCI6</accession>
<reference evidence="2 3" key="1">
    <citation type="submission" date="2024-05" db="EMBL/GenBank/DDBJ databases">
        <title>Genome sequencing and assembly of Indian major carp, Cirrhinus mrigala (Hamilton, 1822).</title>
        <authorList>
            <person name="Mohindra V."/>
            <person name="Chowdhury L.M."/>
            <person name="Lal K."/>
            <person name="Jena J.K."/>
        </authorList>
    </citation>
    <scope>NUCLEOTIDE SEQUENCE [LARGE SCALE GENOMIC DNA]</scope>
    <source>
        <strain evidence="2">CM1030</strain>
        <tissue evidence="2">Blood</tissue>
    </source>
</reference>
<feature type="region of interest" description="Disordered" evidence="1">
    <location>
        <begin position="1"/>
        <end position="58"/>
    </location>
</feature>
<gene>
    <name evidence="2" type="ORF">M9458_057950</name>
</gene>
<evidence type="ECO:0000313" key="3">
    <source>
        <dbReference type="Proteomes" id="UP001529510"/>
    </source>
</evidence>
<dbReference type="Proteomes" id="UP001529510">
    <property type="component" value="Unassembled WGS sequence"/>
</dbReference>
<evidence type="ECO:0000256" key="1">
    <source>
        <dbReference type="SAM" id="MobiDB-lite"/>
    </source>
</evidence>
<dbReference type="AlphaFoldDB" id="A0ABD0MCI6"/>